<evidence type="ECO:0000256" key="1">
    <source>
        <dbReference type="ARBA" id="ARBA00001798"/>
    </source>
</evidence>
<dbReference type="EnsemblMetazoa" id="XM_038195787.1">
    <property type="protein sequence ID" value="XP_038051715.1"/>
    <property type="gene ID" value="LOC119724646"/>
</dbReference>
<evidence type="ECO:0000256" key="8">
    <source>
        <dbReference type="ARBA" id="ARBA00022833"/>
    </source>
</evidence>
<keyword evidence="3" id="KW-0808">Transferase</keyword>
<dbReference type="Pfam" id="PF01485">
    <property type="entry name" value="IBR"/>
    <property type="match status" value="1"/>
</dbReference>
<dbReference type="RefSeq" id="XP_038051718.1">
    <property type="nucleotide sequence ID" value="XM_038195790.1"/>
</dbReference>
<evidence type="ECO:0000256" key="4">
    <source>
        <dbReference type="ARBA" id="ARBA00022723"/>
    </source>
</evidence>
<dbReference type="GO" id="GO:0016567">
    <property type="term" value="P:protein ubiquitination"/>
    <property type="evidence" value="ECO:0007669"/>
    <property type="project" value="InterPro"/>
</dbReference>
<evidence type="ECO:0000313" key="13">
    <source>
        <dbReference type="Proteomes" id="UP000887568"/>
    </source>
</evidence>
<dbReference type="SMART" id="SM00647">
    <property type="entry name" value="IBR"/>
    <property type="match status" value="2"/>
</dbReference>
<feature type="region of interest" description="Disordered" evidence="9">
    <location>
        <begin position="1"/>
        <end position="35"/>
    </location>
</feature>
<feature type="domain" description="RING-type" evidence="11">
    <location>
        <begin position="170"/>
        <end position="388"/>
    </location>
</feature>
<keyword evidence="5" id="KW-0677">Repeat</keyword>
<dbReference type="InterPro" id="IPR047551">
    <property type="entry name" value="BRcat_RBR_RNF217"/>
</dbReference>
<dbReference type="InterPro" id="IPR031127">
    <property type="entry name" value="E3_UB_ligase_RBR"/>
</dbReference>
<evidence type="ECO:0000313" key="12">
    <source>
        <dbReference type="EnsemblMetazoa" id="XP_038051717.1"/>
    </source>
</evidence>
<dbReference type="OrthoDB" id="10009520at2759"/>
<dbReference type="AlphaFoldDB" id="A0A913ZIU7"/>
<evidence type="ECO:0000256" key="10">
    <source>
        <dbReference type="SAM" id="Phobius"/>
    </source>
</evidence>
<dbReference type="GeneID" id="119724646"/>
<evidence type="ECO:0000256" key="2">
    <source>
        <dbReference type="ARBA" id="ARBA00012251"/>
    </source>
</evidence>
<dbReference type="InterPro" id="IPR002867">
    <property type="entry name" value="IBR_dom"/>
</dbReference>
<dbReference type="EnsemblMetazoa" id="XM_038195790.1">
    <property type="protein sequence ID" value="XP_038051718.1"/>
    <property type="gene ID" value="LOC119724646"/>
</dbReference>
<dbReference type="EnsemblMetazoa" id="XM_038195788.1">
    <property type="protein sequence ID" value="XP_038051716.1"/>
    <property type="gene ID" value="LOC119724646"/>
</dbReference>
<feature type="compositionally biased region" description="Basic and acidic residues" evidence="9">
    <location>
        <begin position="1"/>
        <end position="25"/>
    </location>
</feature>
<dbReference type="GO" id="GO:0008270">
    <property type="term" value="F:zinc ion binding"/>
    <property type="evidence" value="ECO:0007669"/>
    <property type="project" value="UniProtKB-KW"/>
</dbReference>
<dbReference type="RefSeq" id="XP_038051716.1">
    <property type="nucleotide sequence ID" value="XM_038195788.1"/>
</dbReference>
<evidence type="ECO:0000256" key="5">
    <source>
        <dbReference type="ARBA" id="ARBA00022737"/>
    </source>
</evidence>
<proteinExistence type="predicted"/>
<dbReference type="SUPFAM" id="SSF57850">
    <property type="entry name" value="RING/U-box"/>
    <property type="match status" value="2"/>
</dbReference>
<dbReference type="GO" id="GO:0061630">
    <property type="term" value="F:ubiquitin protein ligase activity"/>
    <property type="evidence" value="ECO:0007669"/>
    <property type="project" value="UniProtKB-EC"/>
</dbReference>
<evidence type="ECO:0000256" key="3">
    <source>
        <dbReference type="ARBA" id="ARBA00022679"/>
    </source>
</evidence>
<feature type="region of interest" description="Disordered" evidence="9">
    <location>
        <begin position="91"/>
        <end position="118"/>
    </location>
</feature>
<accession>A0A913ZIU7</accession>
<dbReference type="RefSeq" id="XP_038051715.1">
    <property type="nucleotide sequence ID" value="XM_038195787.1"/>
</dbReference>
<comment type="catalytic activity">
    <reaction evidence="1">
        <text>[E2 ubiquitin-conjugating enzyme]-S-ubiquitinyl-L-cysteine + [acceptor protein]-L-lysine = [E2 ubiquitin-conjugating enzyme]-L-cysteine + [acceptor protein]-N(6)-ubiquitinyl-L-lysine.</text>
        <dbReference type="EC" id="2.3.2.31"/>
    </reaction>
</comment>
<dbReference type="PROSITE" id="PS51873">
    <property type="entry name" value="TRIAD"/>
    <property type="match status" value="1"/>
</dbReference>
<dbReference type="Proteomes" id="UP000887568">
    <property type="component" value="Unplaced"/>
</dbReference>
<dbReference type="InterPro" id="IPR044066">
    <property type="entry name" value="TRIAD_supradom"/>
</dbReference>
<evidence type="ECO:0000256" key="7">
    <source>
        <dbReference type="ARBA" id="ARBA00022786"/>
    </source>
</evidence>
<dbReference type="Gene3D" id="1.20.120.1750">
    <property type="match status" value="1"/>
</dbReference>
<keyword evidence="8" id="KW-0862">Zinc</keyword>
<keyword evidence="10" id="KW-1133">Transmembrane helix</keyword>
<keyword evidence="4" id="KW-0479">Metal-binding</keyword>
<dbReference type="EnsemblMetazoa" id="XM_038195789.1">
    <property type="protein sequence ID" value="XP_038051717.1"/>
    <property type="gene ID" value="LOC119724646"/>
</dbReference>
<keyword evidence="6" id="KW-0863">Zinc-finger</keyword>
<keyword evidence="10" id="KW-0472">Membrane</keyword>
<dbReference type="Pfam" id="PF22191">
    <property type="entry name" value="IBR_1"/>
    <property type="match status" value="1"/>
</dbReference>
<dbReference type="RefSeq" id="XP_038051717.1">
    <property type="nucleotide sequence ID" value="XM_038195789.1"/>
</dbReference>
<feature type="transmembrane region" description="Helical" evidence="10">
    <location>
        <begin position="415"/>
        <end position="439"/>
    </location>
</feature>
<organism evidence="12 13">
    <name type="scientific">Patiria miniata</name>
    <name type="common">Bat star</name>
    <name type="synonym">Asterina miniata</name>
    <dbReference type="NCBI Taxonomy" id="46514"/>
    <lineage>
        <taxon>Eukaryota</taxon>
        <taxon>Metazoa</taxon>
        <taxon>Echinodermata</taxon>
        <taxon>Eleutherozoa</taxon>
        <taxon>Asterozoa</taxon>
        <taxon>Asteroidea</taxon>
        <taxon>Valvatacea</taxon>
        <taxon>Valvatida</taxon>
        <taxon>Asterinidae</taxon>
        <taxon>Patiria</taxon>
    </lineage>
</organism>
<feature type="compositionally biased region" description="Acidic residues" evidence="9">
    <location>
        <begin position="26"/>
        <end position="35"/>
    </location>
</feature>
<dbReference type="CDD" id="cd20342">
    <property type="entry name" value="BRcat_RBR_RNF217"/>
    <property type="match status" value="1"/>
</dbReference>
<dbReference type="EnsemblMetazoa" id="XM_038195792.1">
    <property type="protein sequence ID" value="XP_038051720.1"/>
    <property type="gene ID" value="LOC119724646"/>
</dbReference>
<evidence type="ECO:0000259" key="11">
    <source>
        <dbReference type="PROSITE" id="PS51873"/>
    </source>
</evidence>
<protein>
    <recommendedName>
        <fullName evidence="2">RBR-type E3 ubiquitin transferase</fullName>
        <ecNumber evidence="2">2.3.2.31</ecNumber>
    </recommendedName>
</protein>
<reference evidence="12" key="1">
    <citation type="submission" date="2022-11" db="UniProtKB">
        <authorList>
            <consortium name="EnsemblMetazoa"/>
        </authorList>
    </citation>
    <scope>IDENTIFICATION</scope>
</reference>
<dbReference type="InterPro" id="IPR047552">
    <property type="entry name" value="Rcat_RBR_RNF217"/>
</dbReference>
<evidence type="ECO:0000256" key="9">
    <source>
        <dbReference type="SAM" id="MobiDB-lite"/>
    </source>
</evidence>
<dbReference type="CDD" id="cd20350">
    <property type="entry name" value="Rcat_RBR_RNF217"/>
    <property type="match status" value="1"/>
</dbReference>
<dbReference type="OMA" id="SPWHENI"/>
<keyword evidence="10" id="KW-0812">Transmembrane</keyword>
<keyword evidence="7" id="KW-0833">Ubl conjugation pathway</keyword>
<dbReference type="PANTHER" id="PTHR11685">
    <property type="entry name" value="RBR FAMILY RING FINGER AND IBR DOMAIN-CONTAINING"/>
    <property type="match status" value="1"/>
</dbReference>
<keyword evidence="13" id="KW-1185">Reference proteome</keyword>
<name>A0A913ZIU7_PATMI</name>
<dbReference type="RefSeq" id="XP_038051720.1">
    <property type="nucleotide sequence ID" value="XM_038195792.1"/>
</dbReference>
<evidence type="ECO:0000256" key="6">
    <source>
        <dbReference type="ARBA" id="ARBA00022771"/>
    </source>
</evidence>
<sequence>MEETHSSSEAQEKTEEAASEAKGDSDDVTTGEMAEDVVKKSLAKLISLPTPPASPCCANPLRRSLSYPPSSSHACRVCAGLCVCPNCAKNTDEEEGGDTEGGRPARGNRRRRQSGGSMRACRRHKLASMRDSLPASRESLQDAEFVLFDLEPSVSAAGPSTVLFPRGEQEFAECQVCLLETFGRPRLCCQLHVCDACLQWYIREKVRHRVLSVRCPNPACCDAICREEIQHHLSSELLRKFLQFLIEDNSDPDQKTCPRCNHIANFHQDVMISKHKTRPDEQKVTCLCGLLWCFRCHAPWHEDISCKQYQRGDRLLREWAKEHHYGQPNANRCPKCKVYIQRSSGCDNMTCSQCRTSFCYRCGERFHYFKFFGNHYSAFSVFGCKYRLLPNKPVKRRLIRGALFGCKVAAAPVCITLAVGVGCVLLVSLGPAYATYAACREYKNRRYERQRQRQFHMHRQYLEYSHQLYSGIDRDIPDMKPRAATLIEIPHVPIPPD</sequence>
<dbReference type="EC" id="2.3.2.31" evidence="2"/>